<dbReference type="InterPro" id="IPR040951">
    <property type="entry name" value="IL2RB_N1"/>
</dbReference>
<dbReference type="OrthoDB" id="9419853at2759"/>
<feature type="signal peptide" evidence="10">
    <location>
        <begin position="1"/>
        <end position="23"/>
    </location>
</feature>
<keyword evidence="7" id="KW-1015">Disulfide bond</keyword>
<dbReference type="GO" id="GO:0009897">
    <property type="term" value="C:external side of plasma membrane"/>
    <property type="evidence" value="ECO:0007669"/>
    <property type="project" value="TreeGrafter"/>
</dbReference>
<dbReference type="GO" id="GO:0004896">
    <property type="term" value="F:cytokine receptor activity"/>
    <property type="evidence" value="ECO:0007669"/>
    <property type="project" value="InterPro"/>
</dbReference>
<dbReference type="InterPro" id="IPR036116">
    <property type="entry name" value="FN3_sf"/>
</dbReference>
<dbReference type="Ensembl" id="ENSPKIT00000004873.1">
    <property type="protein sequence ID" value="ENSPKIP00000024170.1"/>
    <property type="gene ID" value="ENSPKIG00000007443.1"/>
</dbReference>
<evidence type="ECO:0000256" key="8">
    <source>
        <dbReference type="ARBA" id="ARBA00023170"/>
    </source>
</evidence>
<dbReference type="GO" id="GO:0016064">
    <property type="term" value="P:immunoglobulin mediated immune response"/>
    <property type="evidence" value="ECO:0007669"/>
    <property type="project" value="TreeGrafter"/>
</dbReference>
<evidence type="ECO:0000256" key="3">
    <source>
        <dbReference type="ARBA" id="ARBA00022692"/>
    </source>
</evidence>
<dbReference type="Ensembl" id="ENSPKIT00000004728.1">
    <property type="protein sequence ID" value="ENSPKIP00000024027.1"/>
    <property type="gene ID" value="ENSPKIG00000007443.1"/>
</dbReference>
<comment type="similarity">
    <text evidence="2">Belongs to the type I cytokine receptor family. Type 4 subfamily.</text>
</comment>
<evidence type="ECO:0000313" key="13">
    <source>
        <dbReference type="Proteomes" id="UP000261540"/>
    </source>
</evidence>
<dbReference type="PROSITE" id="PS01355">
    <property type="entry name" value="HEMATOPO_REC_S_F1"/>
    <property type="match status" value="1"/>
</dbReference>
<dbReference type="CTD" id="3560"/>
<keyword evidence="13" id="KW-1185">Reference proteome</keyword>
<dbReference type="Gene3D" id="2.60.40.10">
    <property type="entry name" value="Immunoglobulins"/>
    <property type="match status" value="2"/>
</dbReference>
<evidence type="ECO:0000256" key="7">
    <source>
        <dbReference type="ARBA" id="ARBA00023157"/>
    </source>
</evidence>
<evidence type="ECO:0000256" key="6">
    <source>
        <dbReference type="ARBA" id="ARBA00023136"/>
    </source>
</evidence>
<dbReference type="Proteomes" id="UP000261540">
    <property type="component" value="Unplaced"/>
</dbReference>
<proteinExistence type="inferred from homology"/>
<dbReference type="AlphaFoldDB" id="A0A3B3RZY6"/>
<dbReference type="InterPro" id="IPR003531">
    <property type="entry name" value="Hempt_rcpt_S_F1_CS"/>
</dbReference>
<dbReference type="InterPro" id="IPR013783">
    <property type="entry name" value="Ig-like_fold"/>
</dbReference>
<evidence type="ECO:0000256" key="10">
    <source>
        <dbReference type="SAM" id="SignalP"/>
    </source>
</evidence>
<dbReference type="STRING" id="1676925.ENSPKIP00000024170"/>
<evidence type="ECO:0000259" key="11">
    <source>
        <dbReference type="Pfam" id="PF18707"/>
    </source>
</evidence>
<dbReference type="PANTHER" id="PTHR23037:SF22">
    <property type="entry name" value="CYTOKINE RECEPTOR COMMON SUBUNIT BETA"/>
    <property type="match status" value="1"/>
</dbReference>
<keyword evidence="3 9" id="KW-0812">Transmembrane</keyword>
<organism evidence="12 13">
    <name type="scientific">Paramormyrops kingsleyae</name>
    <dbReference type="NCBI Taxonomy" id="1676925"/>
    <lineage>
        <taxon>Eukaryota</taxon>
        <taxon>Metazoa</taxon>
        <taxon>Chordata</taxon>
        <taxon>Craniata</taxon>
        <taxon>Vertebrata</taxon>
        <taxon>Euteleostomi</taxon>
        <taxon>Actinopterygii</taxon>
        <taxon>Neopterygii</taxon>
        <taxon>Teleostei</taxon>
        <taxon>Osteoglossocephala</taxon>
        <taxon>Osteoglossomorpha</taxon>
        <taxon>Osteoglossiformes</taxon>
        <taxon>Mormyridae</taxon>
        <taxon>Paramormyrops</taxon>
    </lineage>
</organism>
<keyword evidence="6 9" id="KW-0472">Membrane</keyword>
<keyword evidence="5 9" id="KW-1133">Transmembrane helix</keyword>
<protein>
    <submittedName>
        <fullName evidence="12">Interleukin 2 receptor, beta</fullName>
    </submittedName>
</protein>
<evidence type="ECO:0000256" key="5">
    <source>
        <dbReference type="ARBA" id="ARBA00022989"/>
    </source>
</evidence>
<keyword evidence="4 10" id="KW-0732">Signal</keyword>
<feature type="domain" description="Interleukin-2 receptor subunit beta N-terminal" evidence="11">
    <location>
        <begin position="23"/>
        <end position="100"/>
    </location>
</feature>
<dbReference type="PANTHER" id="PTHR23037">
    <property type="entry name" value="CYTOKINE RECEPTOR"/>
    <property type="match status" value="1"/>
</dbReference>
<evidence type="ECO:0000313" key="12">
    <source>
        <dbReference type="Ensembl" id="ENSPKIP00000024027.1"/>
    </source>
</evidence>
<comment type="subcellular location">
    <subcellularLocation>
        <location evidence="1">Membrane</location>
        <topology evidence="1">Single-pass membrane protein</topology>
    </subcellularLocation>
</comment>
<feature type="transmembrane region" description="Helical" evidence="9">
    <location>
        <begin position="246"/>
        <end position="265"/>
    </location>
</feature>
<evidence type="ECO:0000256" key="9">
    <source>
        <dbReference type="SAM" id="Phobius"/>
    </source>
</evidence>
<reference evidence="12" key="1">
    <citation type="submission" date="2025-05" db="UniProtKB">
        <authorList>
            <consortium name="Ensembl"/>
        </authorList>
    </citation>
    <scope>IDENTIFICATION</scope>
</reference>
<dbReference type="GeneTree" id="ENSGT00510000049239"/>
<keyword evidence="8" id="KW-0675">Receptor</keyword>
<name>A0A3B3RZY6_9TELE</name>
<evidence type="ECO:0000256" key="2">
    <source>
        <dbReference type="ARBA" id="ARBA00008280"/>
    </source>
</evidence>
<sequence length="536" mass="60676">MRAVHLSLLTFLLNLWIVLSIQGLDCVNDYVNNITCVWNCSTVGPGVVCHLQGQKANNVRICDLKPLLGSDGTLRGCHLVFVSNQFIFRDKIPLNVTCNNYMVFRIPDYSPARNIKMHPPGRPTVLKSNMSWSPGHPLSPYIFDYEFQMQFKLEKHGWEVARDVYSKRKMWVELNEDILEKAALYQARVRVRPVEKLSGAWSDWSPTTSWRPENMPPSQGIVPLMLGGRQGQDQGQGQGFNWSVEVPVVLVLSFMFIMILMVFLCRTYQEKWFYQVKCLHIPDPSKYFASLHSIHEGNFQKWLSPMFSPESFDILRNSEDISVLEISKEKVTPAYLEFSNLAKQWDSSGHSTFSNLGYLYSKYPSSYEIEPCSVYFSYQPGEGQDDQDDSSYEHSLQTSSSYECLAKDGDFHRHVEVPDSGFGTGQEDQEMEENEEEKVELNSFGESAHWPAPLVACPSSRAVVCPAGSSQPFHSFPQLPYPYPVPRDMGLADRPSAPVESFGITPGRFSSVKLEPSNGGYLSLQEMELTGGNKSI</sequence>
<accession>A0A3B3RZY6</accession>
<evidence type="ECO:0000256" key="4">
    <source>
        <dbReference type="ARBA" id="ARBA00022729"/>
    </source>
</evidence>
<dbReference type="Pfam" id="PF18707">
    <property type="entry name" value="IL2RB_N1"/>
    <property type="match status" value="1"/>
</dbReference>
<evidence type="ECO:0000256" key="1">
    <source>
        <dbReference type="ARBA" id="ARBA00004167"/>
    </source>
</evidence>
<dbReference type="KEGG" id="pki:111835968"/>
<dbReference type="SUPFAM" id="SSF49265">
    <property type="entry name" value="Fibronectin type III"/>
    <property type="match status" value="1"/>
</dbReference>
<feature type="chain" id="PRO_5044589353" evidence="10">
    <location>
        <begin position="24"/>
        <end position="536"/>
    </location>
</feature>